<comment type="caution">
    <text evidence="4">The sequence shown here is derived from an EMBL/GenBank/DDBJ whole genome shotgun (WGS) entry which is preliminary data.</text>
</comment>
<dbReference type="InterPro" id="IPR002563">
    <property type="entry name" value="Flavin_Rdtase-like_dom"/>
</dbReference>
<dbReference type="PANTHER" id="PTHR30466:SF11">
    <property type="entry name" value="FLAVIN-DEPENDENT MONOOXYGENASE, REDUCTASE SUBUNIT HSAB"/>
    <property type="match status" value="1"/>
</dbReference>
<dbReference type="GO" id="GO:0010181">
    <property type="term" value="F:FMN binding"/>
    <property type="evidence" value="ECO:0007669"/>
    <property type="project" value="InterPro"/>
</dbReference>
<dbReference type="PANTHER" id="PTHR30466">
    <property type="entry name" value="FLAVIN REDUCTASE"/>
    <property type="match status" value="1"/>
</dbReference>
<proteinExistence type="inferred from homology"/>
<keyword evidence="5" id="KW-1185">Reference proteome</keyword>
<dbReference type="InterPro" id="IPR012349">
    <property type="entry name" value="Split_barrel_FMN-bd"/>
</dbReference>
<dbReference type="Pfam" id="PF01613">
    <property type="entry name" value="Flavin_Reduct"/>
    <property type="match status" value="1"/>
</dbReference>
<name>T0IU21_9SPHN</name>
<dbReference type="Gene3D" id="2.30.110.10">
    <property type="entry name" value="Electron Transport, Fmn-binding Protein, Chain A"/>
    <property type="match status" value="1"/>
</dbReference>
<dbReference type="AlphaFoldDB" id="T0IU21"/>
<dbReference type="GO" id="GO:0042602">
    <property type="term" value="F:riboflavin reductase (NADPH) activity"/>
    <property type="evidence" value="ECO:0007669"/>
    <property type="project" value="TreeGrafter"/>
</dbReference>
<dbReference type="SUPFAM" id="SSF50475">
    <property type="entry name" value="FMN-binding split barrel"/>
    <property type="match status" value="1"/>
</dbReference>
<dbReference type="eggNOG" id="COG1853">
    <property type="taxonomic scope" value="Bacteria"/>
</dbReference>
<keyword evidence="2" id="KW-0560">Oxidoreductase</keyword>
<dbReference type="OrthoDB" id="9792858at2"/>
<accession>T0IU21</accession>
<sequence length="169" mass="18122">MTTTVIDTAEFRKAMAEFPSGVTVVTALDEQGGLVGFTASAFSSLSLDPPLVLVCPALTSATYPHLVRGGRFAIHILASDQKDLAMAFASKGMDKVAALEWTLSDLGNPLLKGASCVLECSLWREYEGGDHAILVGEVLRIDRCESGVLLYHRWQMSNHAVPEVEIASA</sequence>
<dbReference type="PATRIC" id="fig|1096930.3.peg.2902"/>
<evidence type="ECO:0000259" key="3">
    <source>
        <dbReference type="SMART" id="SM00903"/>
    </source>
</evidence>
<feature type="domain" description="Flavin reductase like" evidence="3">
    <location>
        <begin position="15"/>
        <end position="155"/>
    </location>
</feature>
<dbReference type="Proteomes" id="UP000015527">
    <property type="component" value="Unassembled WGS sequence"/>
</dbReference>
<dbReference type="EMBL" id="ATHL01000090">
    <property type="protein sequence ID" value="EQB13184.1"/>
    <property type="molecule type" value="Genomic_DNA"/>
</dbReference>
<evidence type="ECO:0000313" key="4">
    <source>
        <dbReference type="EMBL" id="EQB13184.1"/>
    </source>
</evidence>
<evidence type="ECO:0000256" key="2">
    <source>
        <dbReference type="ARBA" id="ARBA00023002"/>
    </source>
</evidence>
<dbReference type="RefSeq" id="WP_021234739.1">
    <property type="nucleotide sequence ID" value="NZ_ATHL01000090.1"/>
</dbReference>
<gene>
    <name evidence="4" type="ORF">L284_14575</name>
</gene>
<dbReference type="SMART" id="SM00903">
    <property type="entry name" value="Flavin_Reduct"/>
    <property type="match status" value="1"/>
</dbReference>
<organism evidence="4 5">
    <name type="scientific">Novosphingobium lindaniclasticum LE124</name>
    <dbReference type="NCBI Taxonomy" id="1096930"/>
    <lineage>
        <taxon>Bacteria</taxon>
        <taxon>Pseudomonadati</taxon>
        <taxon>Pseudomonadota</taxon>
        <taxon>Alphaproteobacteria</taxon>
        <taxon>Sphingomonadales</taxon>
        <taxon>Sphingomonadaceae</taxon>
        <taxon>Novosphingobium</taxon>
    </lineage>
</organism>
<evidence type="ECO:0000256" key="1">
    <source>
        <dbReference type="ARBA" id="ARBA00008898"/>
    </source>
</evidence>
<comment type="similarity">
    <text evidence="1">Belongs to the non-flavoprotein flavin reductase family.</text>
</comment>
<protein>
    <recommendedName>
        <fullName evidence="3">Flavin reductase like domain-containing protein</fullName>
    </recommendedName>
</protein>
<evidence type="ECO:0000313" key="5">
    <source>
        <dbReference type="Proteomes" id="UP000015527"/>
    </source>
</evidence>
<dbReference type="InterPro" id="IPR050268">
    <property type="entry name" value="NADH-dep_flavin_reductase"/>
</dbReference>
<reference evidence="4 5" key="1">
    <citation type="journal article" date="2013" name="Genome Announc.">
        <title>Genome Sequence of Novosphingobium lindaniclasticum LE124T, Isolated from a Hexachlorocyclohexane Dumpsite.</title>
        <authorList>
            <person name="Saxena A."/>
            <person name="Nayyar N."/>
            <person name="Sangwan N."/>
            <person name="Kumari R."/>
            <person name="Khurana J.P."/>
            <person name="Lal R."/>
        </authorList>
    </citation>
    <scope>NUCLEOTIDE SEQUENCE [LARGE SCALE GENOMIC DNA]</scope>
    <source>
        <strain evidence="4 5">LE124</strain>
    </source>
</reference>